<dbReference type="SUPFAM" id="SSF52833">
    <property type="entry name" value="Thioredoxin-like"/>
    <property type="match status" value="1"/>
</dbReference>
<gene>
    <name evidence="1" type="ORF">MGWOODY_Tha2568</name>
</gene>
<organism evidence="1">
    <name type="scientific">hydrothermal vent metagenome</name>
    <dbReference type="NCBI Taxonomy" id="652676"/>
    <lineage>
        <taxon>unclassified sequences</taxon>
        <taxon>metagenomes</taxon>
        <taxon>ecological metagenomes</taxon>
    </lineage>
</organism>
<dbReference type="InterPro" id="IPR006504">
    <property type="entry name" value="Tscrpt_reg_Spx/MgsR"/>
</dbReference>
<reference evidence="1" key="1">
    <citation type="submission" date="2015-10" db="EMBL/GenBank/DDBJ databases">
        <authorList>
            <person name="Gilbert D.G."/>
        </authorList>
    </citation>
    <scope>NUCLEOTIDE SEQUENCE</scope>
</reference>
<evidence type="ECO:0000313" key="1">
    <source>
        <dbReference type="EMBL" id="CUS41015.1"/>
    </source>
</evidence>
<dbReference type="PANTHER" id="PTHR30041">
    <property type="entry name" value="ARSENATE REDUCTASE"/>
    <property type="match status" value="1"/>
</dbReference>
<dbReference type="PANTHER" id="PTHR30041:SF8">
    <property type="entry name" value="PROTEIN YFFB"/>
    <property type="match status" value="1"/>
</dbReference>
<dbReference type="PROSITE" id="PS51353">
    <property type="entry name" value="ARSC"/>
    <property type="match status" value="1"/>
</dbReference>
<proteinExistence type="predicted"/>
<name>A0A160T9V8_9ZZZZ</name>
<dbReference type="NCBIfam" id="TIGR01617">
    <property type="entry name" value="arsC_related"/>
    <property type="match status" value="1"/>
</dbReference>
<sequence>MITLYGIKNCDTMKKARAWLDDAGVAYEFHDYKKDGLPADLLDTWMANLGWDALINRRGTTWRKLPDGVKEAIDEASARAIMLENPSIIKRPLLDTGSTRHLGFKADEYKHLLQK</sequence>
<dbReference type="Gene3D" id="3.40.30.10">
    <property type="entry name" value="Glutaredoxin"/>
    <property type="match status" value="1"/>
</dbReference>
<dbReference type="AlphaFoldDB" id="A0A160T9V8"/>
<dbReference type="NCBIfam" id="NF008107">
    <property type="entry name" value="PRK10853.1"/>
    <property type="match status" value="1"/>
</dbReference>
<accession>A0A160T9V8</accession>
<protein>
    <submittedName>
        <fullName evidence="1">FIG138056: a glutathione-dependent thiol reductase</fullName>
    </submittedName>
</protein>
<dbReference type="InterPro" id="IPR006660">
    <property type="entry name" value="Arsenate_reductase-like"/>
</dbReference>
<dbReference type="InterPro" id="IPR036249">
    <property type="entry name" value="Thioredoxin-like_sf"/>
</dbReference>
<dbReference type="CDD" id="cd03035">
    <property type="entry name" value="ArsC_Yffb"/>
    <property type="match status" value="1"/>
</dbReference>
<dbReference type="EMBL" id="CZQC01000032">
    <property type="protein sequence ID" value="CUS41015.1"/>
    <property type="molecule type" value="Genomic_DNA"/>
</dbReference>
<dbReference type="Pfam" id="PF03960">
    <property type="entry name" value="ArsC"/>
    <property type="match status" value="1"/>
</dbReference>